<evidence type="ECO:0000256" key="2">
    <source>
        <dbReference type="ARBA" id="ARBA00012438"/>
    </source>
</evidence>
<dbReference type="SMART" id="SM00387">
    <property type="entry name" value="HATPase_c"/>
    <property type="match status" value="1"/>
</dbReference>
<gene>
    <name evidence="12" type="ORF">PCON_02714</name>
</gene>
<dbReference type="Gene3D" id="3.30.450.20">
    <property type="entry name" value="PAS domain"/>
    <property type="match status" value="2"/>
</dbReference>
<dbReference type="GO" id="GO:0009927">
    <property type="term" value="F:histidine phosphotransfer kinase activity"/>
    <property type="evidence" value="ECO:0007669"/>
    <property type="project" value="TreeGrafter"/>
</dbReference>
<dbReference type="EMBL" id="HF935208">
    <property type="protein sequence ID" value="CCX04534.1"/>
    <property type="molecule type" value="Genomic_DNA"/>
</dbReference>
<dbReference type="AlphaFoldDB" id="U4KY71"/>
<dbReference type="EC" id="2.7.13.3" evidence="2"/>
<feature type="modified residue" description="4-aspartylphosphate" evidence="6">
    <location>
        <position position="1098"/>
    </location>
</feature>
<dbReference type="SUPFAM" id="SSF55785">
    <property type="entry name" value="PYP-like sensor domain (PAS domain)"/>
    <property type="match status" value="1"/>
</dbReference>
<evidence type="ECO:0000259" key="9">
    <source>
        <dbReference type="PROSITE" id="PS50109"/>
    </source>
</evidence>
<organism evidence="12 13">
    <name type="scientific">Pyronema omphalodes (strain CBS 100304)</name>
    <name type="common">Pyronema confluens</name>
    <dbReference type="NCBI Taxonomy" id="1076935"/>
    <lineage>
        <taxon>Eukaryota</taxon>
        <taxon>Fungi</taxon>
        <taxon>Dikarya</taxon>
        <taxon>Ascomycota</taxon>
        <taxon>Pezizomycotina</taxon>
        <taxon>Pezizomycetes</taxon>
        <taxon>Pezizales</taxon>
        <taxon>Pyronemataceae</taxon>
        <taxon>Pyronema</taxon>
    </lineage>
</organism>
<evidence type="ECO:0000256" key="8">
    <source>
        <dbReference type="SAM" id="MobiDB-lite"/>
    </source>
</evidence>
<feature type="compositionally biased region" description="Low complexity" evidence="8">
    <location>
        <begin position="1184"/>
        <end position="1202"/>
    </location>
</feature>
<keyword evidence="13" id="KW-1185">Reference proteome</keyword>
<dbReference type="SUPFAM" id="SSF47384">
    <property type="entry name" value="Homodimeric domain of signal transducing histidine kinase"/>
    <property type="match status" value="1"/>
</dbReference>
<dbReference type="InterPro" id="IPR036890">
    <property type="entry name" value="HATPase_C_sf"/>
</dbReference>
<dbReference type="NCBIfam" id="TIGR00229">
    <property type="entry name" value="sensory_box"/>
    <property type="match status" value="1"/>
</dbReference>
<evidence type="ECO:0000313" key="12">
    <source>
        <dbReference type="EMBL" id="CCX04534.1"/>
    </source>
</evidence>
<comment type="catalytic activity">
    <reaction evidence="1">
        <text>ATP + protein L-histidine = ADP + protein N-phospho-L-histidine.</text>
        <dbReference type="EC" id="2.7.13.3"/>
    </reaction>
</comment>
<dbReference type="PROSITE" id="PS50110">
    <property type="entry name" value="RESPONSE_REGULATORY"/>
    <property type="match status" value="1"/>
</dbReference>
<dbReference type="Pfam" id="PF02518">
    <property type="entry name" value="HATPase_c"/>
    <property type="match status" value="1"/>
</dbReference>
<feature type="domain" description="Response regulatory" evidence="10">
    <location>
        <begin position="1037"/>
        <end position="1169"/>
    </location>
</feature>
<reference evidence="12 13" key="1">
    <citation type="journal article" date="2013" name="PLoS Genet.">
        <title>The genome and development-dependent transcriptomes of Pyronema confluens: a window into fungal evolution.</title>
        <authorList>
            <person name="Traeger S."/>
            <person name="Altegoer F."/>
            <person name="Freitag M."/>
            <person name="Gabaldon T."/>
            <person name="Kempken F."/>
            <person name="Kumar A."/>
            <person name="Marcet-Houben M."/>
            <person name="Poggeler S."/>
            <person name="Stajich J.E."/>
            <person name="Nowrousian M."/>
        </authorList>
    </citation>
    <scope>NUCLEOTIDE SEQUENCE [LARGE SCALE GENOMIC DNA]</scope>
    <source>
        <strain evidence="13">CBS 100304</strain>
        <tissue evidence="12">Vegetative mycelium</tissue>
    </source>
</reference>
<dbReference type="Proteomes" id="UP000018144">
    <property type="component" value="Unassembled WGS sequence"/>
</dbReference>
<dbReference type="SMART" id="SM00448">
    <property type="entry name" value="REC"/>
    <property type="match status" value="1"/>
</dbReference>
<dbReference type="OMA" id="FYEMTGH"/>
<dbReference type="CDD" id="cd00130">
    <property type="entry name" value="PAS"/>
    <property type="match status" value="1"/>
</dbReference>
<evidence type="ECO:0000256" key="1">
    <source>
        <dbReference type="ARBA" id="ARBA00000085"/>
    </source>
</evidence>
<dbReference type="InterPro" id="IPR000014">
    <property type="entry name" value="PAS"/>
</dbReference>
<dbReference type="InterPro" id="IPR036097">
    <property type="entry name" value="HisK_dim/P_sf"/>
</dbReference>
<dbReference type="Gene3D" id="3.40.50.2300">
    <property type="match status" value="1"/>
</dbReference>
<keyword evidence="5" id="KW-0418">Kinase</keyword>
<dbReference type="Pfam" id="PF00512">
    <property type="entry name" value="HisKA"/>
    <property type="match status" value="1"/>
</dbReference>
<feature type="coiled-coil region" evidence="7">
    <location>
        <begin position="494"/>
        <end position="551"/>
    </location>
</feature>
<dbReference type="CDD" id="cd00082">
    <property type="entry name" value="HisKA"/>
    <property type="match status" value="1"/>
</dbReference>
<dbReference type="Pfam" id="PF00072">
    <property type="entry name" value="Response_reg"/>
    <property type="match status" value="1"/>
</dbReference>
<dbReference type="InterPro" id="IPR005467">
    <property type="entry name" value="His_kinase_dom"/>
</dbReference>
<feature type="domain" description="PAC" evidence="11">
    <location>
        <begin position="621"/>
        <end position="679"/>
    </location>
</feature>
<feature type="domain" description="Histidine kinase" evidence="9">
    <location>
        <begin position="697"/>
        <end position="979"/>
    </location>
</feature>
<dbReference type="SUPFAM" id="SSF55874">
    <property type="entry name" value="ATPase domain of HSP90 chaperone/DNA topoisomerase II/histidine kinase"/>
    <property type="match status" value="1"/>
</dbReference>
<evidence type="ECO:0000256" key="6">
    <source>
        <dbReference type="PROSITE-ProRule" id="PRU00169"/>
    </source>
</evidence>
<evidence type="ECO:0000259" key="11">
    <source>
        <dbReference type="PROSITE" id="PS50113"/>
    </source>
</evidence>
<feature type="region of interest" description="Disordered" evidence="8">
    <location>
        <begin position="1179"/>
        <end position="1202"/>
    </location>
</feature>
<dbReference type="InterPro" id="IPR003594">
    <property type="entry name" value="HATPase_dom"/>
</dbReference>
<evidence type="ECO:0000313" key="13">
    <source>
        <dbReference type="Proteomes" id="UP000018144"/>
    </source>
</evidence>
<dbReference type="eggNOG" id="KOG0519">
    <property type="taxonomic scope" value="Eukaryota"/>
</dbReference>
<dbReference type="OrthoDB" id="60033at2759"/>
<evidence type="ECO:0000256" key="5">
    <source>
        <dbReference type="ARBA" id="ARBA00022777"/>
    </source>
</evidence>
<dbReference type="CDD" id="cd17546">
    <property type="entry name" value="REC_hyHK_CKI1_RcsC-like"/>
    <property type="match status" value="1"/>
</dbReference>
<protein>
    <recommendedName>
        <fullName evidence="2">histidine kinase</fullName>
        <ecNumber evidence="2">2.7.13.3</ecNumber>
    </recommendedName>
</protein>
<dbReference type="PRINTS" id="PR00344">
    <property type="entry name" value="BCTRLSENSOR"/>
</dbReference>
<evidence type="ECO:0000259" key="10">
    <source>
        <dbReference type="PROSITE" id="PS50110"/>
    </source>
</evidence>
<dbReference type="SUPFAM" id="SSF52172">
    <property type="entry name" value="CheY-like"/>
    <property type="match status" value="1"/>
</dbReference>
<sequence>MGTGVSNFRAHCWFYMRESMFPTPPRYSIPQSVRKSIDLWEFLIMDARPLMIVNKKTAFINRFDDTIVESVVFKNQAFEKFAAALDCSSLLRKMLDSKPGSTFYMAGKLWGMYLTHDGKTIIVTGDTTMYNEAVTWTPAEGWRPPEAPTSSYPFQYIQTETSKYRMITRDASPPTNPMLDWTRRSIAKWVPEHYRDLQGVNWKETSLGEMGSWSGSLRTIVNSIMVHPYQTVLYWGKEYVTIYNTSYSDVIRNRHPTLLGQELEKAWPEAYEKIHMYLDDCRRGLSIIRSGDAAPVDRSDTDEESYFDWTLTPILEKAGNVGGVLWQQYEGTARILQNRRREMLKTLRASTANSRSPTDFWPAVLEAFDTNTYDSPFVALYQISALNDNEALLIGTRGIPQDYAFPRVVVLAEHEGCFADEIRIARKTGKKTRKDNLQAVEVFRKIAHRGFRKPCKSAVCLPILSKRGVIRTEAFILLGINPKRKLDDDYEIWLDQIQENVTEYLACVRESEEEVRAAMQEQLADAERRRASELSARLKEVKHELRKNELRFTNMANSIPVGLIEMGPKGADSAIFTNPAWHEIMGLSKCDAKSWCEVVHKDDGAMLSQALDRAANLQCPISVKYRVVNTNMGVRNNQKFKWVVSNIVPVFEETGALHGFYSTIADITPLKLAEEVQKERADEALERSRQQERFIDTVCHELRNPLSAILQYSELILDMLDDYDSRAIEQESSDPKALVSSVISVPAIDLDSITESANTIILCTTHQRRIIDDILITSKLDLGLVQVEPINFKPMTYLETAISMYKAEAKSKGIELTIAAEKSCEEHKIEWLRGDPSRVMQILLNLVTNAIKFTVRSEVKNIAVNFGVSLTEPESYGRVLFNNHDRRDISNFDGGSWGDGEIIYLIITVTDTGIGIPDNVRKSLFRRFQQAPKTESKYGGSGLGLYICKNLTRLLGGSIGVASTEGYGSQFSFYVTTRRGCEASPEELPSAMAYLSRNSKKTSSAASKSQENSLTKSKPPPLCPPVARQSSIVTGFSMLVVEDNIINQKVMKRQLEARGCLVYTASNGLEAVQFIEKSSLRKGADLMMAKEILICFMDCEMPVMNGMEASRKIRAIQAEGLLTRHLPILGVSANVRGPQVQAMKDSGMDDVISKPFSIDELVKAAAGLVNSQSVQDWSMNSAISPPKGGTPSSTPGIVRKGSQASGASISAASRASLGATVTPVGVVIGDEGSRKGSVASYMGGKV</sequence>
<evidence type="ECO:0000256" key="7">
    <source>
        <dbReference type="SAM" id="Coils"/>
    </source>
</evidence>
<dbReference type="PANTHER" id="PTHR43047:SF72">
    <property type="entry name" value="OSMOSENSING HISTIDINE PROTEIN KINASE SLN1"/>
    <property type="match status" value="1"/>
</dbReference>
<feature type="region of interest" description="Disordered" evidence="8">
    <location>
        <begin position="1002"/>
        <end position="1023"/>
    </location>
</feature>
<dbReference type="PROSITE" id="PS50113">
    <property type="entry name" value="PAC"/>
    <property type="match status" value="1"/>
</dbReference>
<dbReference type="PROSITE" id="PS50109">
    <property type="entry name" value="HIS_KIN"/>
    <property type="match status" value="1"/>
</dbReference>
<dbReference type="Gene3D" id="3.30.565.10">
    <property type="entry name" value="Histidine kinase-like ATPase, C-terminal domain"/>
    <property type="match status" value="1"/>
</dbReference>
<dbReference type="GO" id="GO:0005886">
    <property type="term" value="C:plasma membrane"/>
    <property type="evidence" value="ECO:0007669"/>
    <property type="project" value="TreeGrafter"/>
</dbReference>
<keyword evidence="7" id="KW-0175">Coiled coil</keyword>
<dbReference type="STRING" id="1076935.U4KY71"/>
<dbReference type="InterPro" id="IPR000700">
    <property type="entry name" value="PAS-assoc_C"/>
</dbReference>
<dbReference type="InterPro" id="IPR011006">
    <property type="entry name" value="CheY-like_superfamily"/>
</dbReference>
<dbReference type="InterPro" id="IPR003661">
    <property type="entry name" value="HisK_dim/P_dom"/>
</dbReference>
<dbReference type="Pfam" id="PF08447">
    <property type="entry name" value="PAS_3"/>
    <property type="match status" value="1"/>
</dbReference>
<name>U4KY71_PYROM</name>
<dbReference type="InterPro" id="IPR035965">
    <property type="entry name" value="PAS-like_dom_sf"/>
</dbReference>
<accession>U4KY71</accession>
<keyword evidence="3 6" id="KW-0597">Phosphoprotein</keyword>
<dbReference type="PANTHER" id="PTHR43047">
    <property type="entry name" value="TWO-COMPONENT HISTIDINE PROTEIN KINASE"/>
    <property type="match status" value="1"/>
</dbReference>
<dbReference type="InterPro" id="IPR004358">
    <property type="entry name" value="Sig_transdc_His_kin-like_C"/>
</dbReference>
<dbReference type="Gene3D" id="1.10.287.130">
    <property type="match status" value="1"/>
</dbReference>
<dbReference type="GO" id="GO:0000155">
    <property type="term" value="F:phosphorelay sensor kinase activity"/>
    <property type="evidence" value="ECO:0007669"/>
    <property type="project" value="InterPro"/>
</dbReference>
<dbReference type="SMART" id="SM00388">
    <property type="entry name" value="HisKA"/>
    <property type="match status" value="1"/>
</dbReference>
<dbReference type="InterPro" id="IPR013655">
    <property type="entry name" value="PAS_fold_3"/>
</dbReference>
<evidence type="ECO:0000256" key="3">
    <source>
        <dbReference type="ARBA" id="ARBA00022553"/>
    </source>
</evidence>
<proteinExistence type="predicted"/>
<keyword evidence="4" id="KW-0808">Transferase</keyword>
<evidence type="ECO:0000256" key="4">
    <source>
        <dbReference type="ARBA" id="ARBA00022679"/>
    </source>
</evidence>
<dbReference type="InterPro" id="IPR001789">
    <property type="entry name" value="Sig_transdc_resp-reg_receiver"/>
</dbReference>